<name>A0A0P1B105_PLAHL</name>
<dbReference type="GeneID" id="36399880"/>
<evidence type="ECO:0000313" key="2">
    <source>
        <dbReference type="Proteomes" id="UP000054928"/>
    </source>
</evidence>
<dbReference type="OMA" id="CHKFINT"/>
<dbReference type="EMBL" id="CCYD01002664">
    <property type="protein sequence ID" value="CEG47678.1"/>
    <property type="molecule type" value="Genomic_DNA"/>
</dbReference>
<dbReference type="OrthoDB" id="164966at2759"/>
<proteinExistence type="predicted"/>
<keyword evidence="2" id="KW-1185">Reference proteome</keyword>
<dbReference type="STRING" id="4781.A0A0P1B105"/>
<organism evidence="1 2">
    <name type="scientific">Plasmopara halstedii</name>
    <name type="common">Downy mildew of sunflower</name>
    <dbReference type="NCBI Taxonomy" id="4781"/>
    <lineage>
        <taxon>Eukaryota</taxon>
        <taxon>Sar</taxon>
        <taxon>Stramenopiles</taxon>
        <taxon>Oomycota</taxon>
        <taxon>Peronosporomycetes</taxon>
        <taxon>Peronosporales</taxon>
        <taxon>Peronosporaceae</taxon>
        <taxon>Plasmopara</taxon>
    </lineage>
</organism>
<dbReference type="Proteomes" id="UP000054928">
    <property type="component" value="Unassembled WGS sequence"/>
</dbReference>
<evidence type="ECO:0000313" key="1">
    <source>
        <dbReference type="EMBL" id="CEG47678.1"/>
    </source>
</evidence>
<protein>
    <submittedName>
        <fullName evidence="1">Uncharacterized protein</fullName>
    </submittedName>
</protein>
<sequence length="162" mass="18185">MFLPSNMASRQQSKFLPCRQDNGTLYGYVQKLRVSMASGPLLQAVMVTVFMEGLTYGHPKFEVFHQSPTTLEDAIMVALREDYCQRHACDQSVNPMETVTAATGVPELMELSAVTVCRQQVCCYGCQQFASIRYGCHKFINTAVIVMVSNHVVPIPRERQTQ</sequence>
<dbReference type="AlphaFoldDB" id="A0A0P1B105"/>
<dbReference type="RefSeq" id="XP_024584047.1">
    <property type="nucleotide sequence ID" value="XM_024718672.1"/>
</dbReference>
<reference evidence="2" key="1">
    <citation type="submission" date="2014-09" db="EMBL/GenBank/DDBJ databases">
        <authorList>
            <person name="Sharma Rahul"/>
            <person name="Thines Marco"/>
        </authorList>
    </citation>
    <scope>NUCLEOTIDE SEQUENCE [LARGE SCALE GENOMIC DNA]</scope>
</reference>
<accession>A0A0P1B105</accession>